<keyword evidence="6" id="KW-0472">Membrane</keyword>
<dbReference type="InterPro" id="IPR003593">
    <property type="entry name" value="AAA+_ATPase"/>
</dbReference>
<keyword evidence="6" id="KW-1133">Transmembrane helix</keyword>
<dbReference type="PANTHER" id="PTHR43335:SF4">
    <property type="entry name" value="ABC TRANSPORTER, ATP-BINDING PROTEIN"/>
    <property type="match status" value="1"/>
</dbReference>
<protein>
    <submittedName>
        <fullName evidence="8">ATP-binding cassette domain-containing protein</fullName>
    </submittedName>
</protein>
<dbReference type="SUPFAM" id="SSF52540">
    <property type="entry name" value="P-loop containing nucleoside triphosphate hydrolases"/>
    <property type="match status" value="1"/>
</dbReference>
<organism evidence="8 9">
    <name type="scientific">Streptomyces chumphonensis</name>
    <dbReference type="NCBI Taxonomy" id="1214925"/>
    <lineage>
        <taxon>Bacteria</taxon>
        <taxon>Bacillati</taxon>
        <taxon>Actinomycetota</taxon>
        <taxon>Actinomycetes</taxon>
        <taxon>Kitasatosporales</taxon>
        <taxon>Streptomycetaceae</taxon>
        <taxon>Streptomyces</taxon>
    </lineage>
</organism>
<dbReference type="SMART" id="SM00382">
    <property type="entry name" value="AAA"/>
    <property type="match status" value="1"/>
</dbReference>
<keyword evidence="6" id="KW-0812">Transmembrane</keyword>
<dbReference type="InterPro" id="IPR003439">
    <property type="entry name" value="ABC_transporter-like_ATP-bd"/>
</dbReference>
<keyword evidence="4 8" id="KW-0067">ATP-binding</keyword>
<feature type="transmembrane region" description="Helical" evidence="6">
    <location>
        <begin position="604"/>
        <end position="625"/>
    </location>
</feature>
<evidence type="ECO:0000256" key="6">
    <source>
        <dbReference type="SAM" id="Phobius"/>
    </source>
</evidence>
<dbReference type="Pfam" id="PF00005">
    <property type="entry name" value="ABC_tran"/>
    <property type="match status" value="1"/>
</dbReference>
<dbReference type="GO" id="GO:0005524">
    <property type="term" value="F:ATP binding"/>
    <property type="evidence" value="ECO:0007669"/>
    <property type="project" value="UniProtKB-KW"/>
</dbReference>
<feature type="domain" description="ABC transporter" evidence="7">
    <location>
        <begin position="2"/>
        <end position="228"/>
    </location>
</feature>
<dbReference type="Proteomes" id="UP000632289">
    <property type="component" value="Unassembled WGS sequence"/>
</dbReference>
<keyword evidence="3" id="KW-0547">Nucleotide-binding</keyword>
<dbReference type="PROSITE" id="PS50893">
    <property type="entry name" value="ABC_TRANSPORTER_2"/>
    <property type="match status" value="1"/>
</dbReference>
<evidence type="ECO:0000256" key="1">
    <source>
        <dbReference type="ARBA" id="ARBA00005417"/>
    </source>
</evidence>
<evidence type="ECO:0000256" key="2">
    <source>
        <dbReference type="ARBA" id="ARBA00022448"/>
    </source>
</evidence>
<name>A0A927ID88_9ACTN</name>
<dbReference type="RefSeq" id="WP_191209955.1">
    <property type="nucleotide sequence ID" value="NZ_BAABKL010000014.1"/>
</dbReference>
<feature type="transmembrane region" description="Helical" evidence="6">
    <location>
        <begin position="431"/>
        <end position="450"/>
    </location>
</feature>
<evidence type="ECO:0000256" key="5">
    <source>
        <dbReference type="SAM" id="MobiDB-lite"/>
    </source>
</evidence>
<feature type="transmembrane region" description="Helical" evidence="6">
    <location>
        <begin position="389"/>
        <end position="411"/>
    </location>
</feature>
<dbReference type="Gene3D" id="3.40.50.300">
    <property type="entry name" value="P-loop containing nucleotide triphosphate hydrolases"/>
    <property type="match status" value="1"/>
</dbReference>
<comment type="caution">
    <text evidence="8">The sequence shown here is derived from an EMBL/GenBank/DDBJ whole genome shotgun (WGS) entry which is preliminary data.</text>
</comment>
<feature type="transmembrane region" description="Helical" evidence="6">
    <location>
        <begin position="471"/>
        <end position="492"/>
    </location>
</feature>
<feature type="transmembrane region" description="Helical" evidence="6">
    <location>
        <begin position="512"/>
        <end position="534"/>
    </location>
</feature>
<keyword evidence="2" id="KW-0813">Transport</keyword>
<feature type="region of interest" description="Disordered" evidence="5">
    <location>
        <begin position="252"/>
        <end position="274"/>
    </location>
</feature>
<comment type="similarity">
    <text evidence="1">Belongs to the ABC transporter superfamily.</text>
</comment>
<keyword evidence="9" id="KW-1185">Reference proteome</keyword>
<dbReference type="InterPro" id="IPR027417">
    <property type="entry name" value="P-loop_NTPase"/>
</dbReference>
<proteinExistence type="inferred from homology"/>
<gene>
    <name evidence="8" type="ORF">IF129_13975</name>
</gene>
<dbReference type="EMBL" id="JACXYU010000006">
    <property type="protein sequence ID" value="MBD3932655.1"/>
    <property type="molecule type" value="Genomic_DNA"/>
</dbReference>
<reference evidence="8" key="1">
    <citation type="submission" date="2020-09" db="EMBL/GenBank/DDBJ databases">
        <title>Secondary metabolite and genome analysis of marine Streptomyces chumphonensis KK1-2T.</title>
        <authorList>
            <person name="Phongsopitanun W."/>
            <person name="Kanchanasin P."/>
            <person name="Pittayakhajonwut P."/>
            <person name="Suwanborirux K."/>
            <person name="Tanasupawat S."/>
        </authorList>
    </citation>
    <scope>NUCLEOTIDE SEQUENCE</scope>
    <source>
        <strain evidence="8">KK1-2</strain>
    </source>
</reference>
<dbReference type="PANTHER" id="PTHR43335">
    <property type="entry name" value="ABC TRANSPORTER, ATP-BINDING PROTEIN"/>
    <property type="match status" value="1"/>
</dbReference>
<dbReference type="GO" id="GO:0016887">
    <property type="term" value="F:ATP hydrolysis activity"/>
    <property type="evidence" value="ECO:0007669"/>
    <property type="project" value="InterPro"/>
</dbReference>
<feature type="transmembrane region" description="Helical" evidence="6">
    <location>
        <begin position="541"/>
        <end position="562"/>
    </location>
</feature>
<feature type="region of interest" description="Disordered" evidence="5">
    <location>
        <begin position="318"/>
        <end position="362"/>
    </location>
</feature>
<evidence type="ECO:0000313" key="9">
    <source>
        <dbReference type="Proteomes" id="UP000632289"/>
    </source>
</evidence>
<evidence type="ECO:0000259" key="7">
    <source>
        <dbReference type="PROSITE" id="PS50893"/>
    </source>
</evidence>
<sequence length="629" mass="65023">MIQAIGLTSDPRRGRPPAVDDLTFEARPGRITALLGPTGSGKSTALRLMLQLQGGRGVALFRGRALHQLPRPAREVGVLLGDVPGHPGRTARGHLRMLSAAVGVPAERADELLDVVGLSGLADQRLAAFSLGMDRRLGLAAALLGDPHTLVLDDPAQGLTAREAAWLYNVLRGFSDQGGLVLTTTRDPKEAARLADRIVTVDGGRLMADQESAEFARTRLRPRVVVASPHARRLAAVLAQEVRSAERGGLFGPARSTSVDGRVGPRAARGRGEAAQPVEIVEEGGGRICVYGSTCAVVGETAYRHGILVHRLAEEVGDTAPGSAPPLDRADGRSGAPGTGGRPSTPRPLAKGAPAGRSGAEGTAAWPRLPAVASAGPSRPLRYELRRLVGVRSTWLLCVAALVAGLVAALALGHGAERDTVRALAGWPSMLPLPFGAAAAGLLGALSFGHEFRYPALAPAHAPVPRRLGMLVVKLLVAAALALLLTLATVLLNAVALTLCYGTGLLDLPRHWLPGLIATAALAVGCAWAGALAAAVLRSTVLGLAAVLAVPVVLAPGVRHVLTQEDAAGLTALAQRVEPLFLVRWPGGADSWAPVAAHLVSQPMASALAISLIALFCAYAGTTLYGRLR</sequence>
<accession>A0A927ID88</accession>
<evidence type="ECO:0000313" key="8">
    <source>
        <dbReference type="EMBL" id="MBD3932655.1"/>
    </source>
</evidence>
<evidence type="ECO:0000256" key="3">
    <source>
        <dbReference type="ARBA" id="ARBA00022741"/>
    </source>
</evidence>
<dbReference type="AlphaFoldDB" id="A0A927ID88"/>
<evidence type="ECO:0000256" key="4">
    <source>
        <dbReference type="ARBA" id="ARBA00022840"/>
    </source>
</evidence>